<evidence type="ECO:0000256" key="1">
    <source>
        <dbReference type="SAM" id="Phobius"/>
    </source>
</evidence>
<organism evidence="2 3">
    <name type="scientific">Medicago truncatula</name>
    <name type="common">Barrel medic</name>
    <name type="synonym">Medicago tribuloides</name>
    <dbReference type="NCBI Taxonomy" id="3880"/>
    <lineage>
        <taxon>Eukaryota</taxon>
        <taxon>Viridiplantae</taxon>
        <taxon>Streptophyta</taxon>
        <taxon>Embryophyta</taxon>
        <taxon>Tracheophyta</taxon>
        <taxon>Spermatophyta</taxon>
        <taxon>Magnoliopsida</taxon>
        <taxon>eudicotyledons</taxon>
        <taxon>Gunneridae</taxon>
        <taxon>Pentapetalae</taxon>
        <taxon>rosids</taxon>
        <taxon>fabids</taxon>
        <taxon>Fabales</taxon>
        <taxon>Fabaceae</taxon>
        <taxon>Papilionoideae</taxon>
        <taxon>50 kb inversion clade</taxon>
        <taxon>NPAAA clade</taxon>
        <taxon>Hologalegina</taxon>
        <taxon>IRL clade</taxon>
        <taxon>Trifolieae</taxon>
        <taxon>Medicago</taxon>
    </lineage>
</organism>
<dbReference type="AlphaFoldDB" id="A0A396IMW0"/>
<gene>
    <name evidence="2" type="ORF">MtrunA17_Chr3g0086981</name>
</gene>
<evidence type="ECO:0000313" key="3">
    <source>
        <dbReference type="Proteomes" id="UP000265566"/>
    </source>
</evidence>
<evidence type="ECO:0008006" key="4">
    <source>
        <dbReference type="Google" id="ProtNLM"/>
    </source>
</evidence>
<keyword evidence="1" id="KW-1133">Transmembrane helix</keyword>
<protein>
    <recommendedName>
        <fullName evidence="4">Transmembrane protein</fullName>
    </recommendedName>
</protein>
<proteinExistence type="predicted"/>
<sequence>MGCFELKELIVITSQNSNISNGSRLSNDNNSRMLLLFSCFCMTISFNMAVAVAIVATNTIATTASTPSPNDSHALASHYNGRGGRFLFFVTKKRREMLTSKTLFETVKWQL</sequence>
<feature type="transmembrane region" description="Helical" evidence="1">
    <location>
        <begin position="34"/>
        <end position="56"/>
    </location>
</feature>
<reference evidence="3" key="1">
    <citation type="journal article" date="2018" name="Nat. Plants">
        <title>Whole-genome landscape of Medicago truncatula symbiotic genes.</title>
        <authorList>
            <person name="Pecrix Y."/>
            <person name="Staton S.E."/>
            <person name="Sallet E."/>
            <person name="Lelandais-Briere C."/>
            <person name="Moreau S."/>
            <person name="Carrere S."/>
            <person name="Blein T."/>
            <person name="Jardinaud M.F."/>
            <person name="Latrasse D."/>
            <person name="Zouine M."/>
            <person name="Zahm M."/>
            <person name="Kreplak J."/>
            <person name="Mayjonade B."/>
            <person name="Satge C."/>
            <person name="Perez M."/>
            <person name="Cauet S."/>
            <person name="Marande W."/>
            <person name="Chantry-Darmon C."/>
            <person name="Lopez-Roques C."/>
            <person name="Bouchez O."/>
            <person name="Berard A."/>
            <person name="Debelle F."/>
            <person name="Munos S."/>
            <person name="Bendahmane A."/>
            <person name="Berges H."/>
            <person name="Niebel A."/>
            <person name="Buitink J."/>
            <person name="Frugier F."/>
            <person name="Benhamed M."/>
            <person name="Crespi M."/>
            <person name="Gouzy J."/>
            <person name="Gamas P."/>
        </authorList>
    </citation>
    <scope>NUCLEOTIDE SEQUENCE [LARGE SCALE GENOMIC DNA]</scope>
    <source>
        <strain evidence="3">cv. Jemalong A17</strain>
    </source>
</reference>
<name>A0A396IMW0_MEDTR</name>
<comment type="caution">
    <text evidence="2">The sequence shown here is derived from an EMBL/GenBank/DDBJ whole genome shotgun (WGS) entry which is preliminary data.</text>
</comment>
<dbReference type="EMBL" id="PSQE01000003">
    <property type="protein sequence ID" value="RHN66088.1"/>
    <property type="molecule type" value="Genomic_DNA"/>
</dbReference>
<accession>A0A396IMW0</accession>
<keyword evidence="1" id="KW-0812">Transmembrane</keyword>
<dbReference type="Proteomes" id="UP000265566">
    <property type="component" value="Chromosome 3"/>
</dbReference>
<evidence type="ECO:0000313" key="2">
    <source>
        <dbReference type="EMBL" id="RHN66088.1"/>
    </source>
</evidence>
<dbReference type="Gramene" id="rna14003">
    <property type="protein sequence ID" value="RHN66088.1"/>
    <property type="gene ID" value="gene14003"/>
</dbReference>
<keyword evidence="1" id="KW-0472">Membrane</keyword>